<reference evidence="2" key="1">
    <citation type="journal article" date="2019" name="Int. J. Syst. Evol. Microbiol.">
        <title>The Global Catalogue of Microorganisms (GCM) 10K type strain sequencing project: providing services to taxonomists for standard genome sequencing and annotation.</title>
        <authorList>
            <consortium name="The Broad Institute Genomics Platform"/>
            <consortium name="The Broad Institute Genome Sequencing Center for Infectious Disease"/>
            <person name="Wu L."/>
            <person name="Ma J."/>
        </authorList>
    </citation>
    <scope>NUCLEOTIDE SEQUENCE [LARGE SCALE GENOMIC DNA]</scope>
    <source>
        <strain evidence="2">CCM 8947</strain>
    </source>
</reference>
<name>A0ABW4CTN2_9LACO</name>
<accession>A0ABW4CTN2</accession>
<sequence length="345" mass="39483">MSKAVKSNDPSMTISQTDTTELNFDWEADKIVVKTGSETNLLQLARRDPHIKSAYQQLLSKDYIFYMHSLGKSYFIRRALIKTIWKRTDLVQYGDTFYTVTPVAPNKVNQLAPLRLCVIFSSMPGPKEYYSPNVAERMFVQNYPSLAKHLVKNTLILRIMDLNRNFGTYYMNTENYPTFEDDVQGIILQVMADHDIDADDVVLYGGSKGGSGALYHSILGNYHAVVVDPIFSQTNYWQGDHDVHFTQGYLPEKLLATYQAALTAYPNTREKTIIGTPQVRVNYDEYLKLDSPLVHIYHVFDDHIQKHPDVSANSTIEQVTLMNQYLLSSPNLLKLQAAEDQRFMK</sequence>
<gene>
    <name evidence="1" type="ORF">ACFQ47_10700</name>
</gene>
<evidence type="ECO:0000313" key="2">
    <source>
        <dbReference type="Proteomes" id="UP001597192"/>
    </source>
</evidence>
<dbReference type="RefSeq" id="WP_125697559.1">
    <property type="nucleotide sequence ID" value="NZ_JBHTOG010000057.1"/>
</dbReference>
<dbReference type="SUPFAM" id="SSF53474">
    <property type="entry name" value="alpha/beta-Hydrolases"/>
    <property type="match status" value="1"/>
</dbReference>
<organism evidence="1 2">
    <name type="scientific">Lacticaseibacillus yichunensis</name>
    <dbReference type="NCBI Taxonomy" id="2486015"/>
    <lineage>
        <taxon>Bacteria</taxon>
        <taxon>Bacillati</taxon>
        <taxon>Bacillota</taxon>
        <taxon>Bacilli</taxon>
        <taxon>Lactobacillales</taxon>
        <taxon>Lactobacillaceae</taxon>
        <taxon>Lacticaseibacillus</taxon>
    </lineage>
</organism>
<keyword evidence="2" id="KW-1185">Reference proteome</keyword>
<protein>
    <submittedName>
        <fullName evidence="1">XcbB/CpsF family capsular polysaccharide biosynthesis protein</fullName>
    </submittedName>
</protein>
<dbReference type="Proteomes" id="UP001597192">
    <property type="component" value="Unassembled WGS sequence"/>
</dbReference>
<proteinExistence type="predicted"/>
<dbReference type="InterPro" id="IPR029058">
    <property type="entry name" value="AB_hydrolase_fold"/>
</dbReference>
<evidence type="ECO:0000313" key="1">
    <source>
        <dbReference type="EMBL" id="MFD1433131.1"/>
    </source>
</evidence>
<dbReference type="NCBIfam" id="NF033892">
    <property type="entry name" value="XcbB_CpsF_sero"/>
    <property type="match status" value="1"/>
</dbReference>
<dbReference type="EMBL" id="JBHTOG010000057">
    <property type="protein sequence ID" value="MFD1433131.1"/>
    <property type="molecule type" value="Genomic_DNA"/>
</dbReference>
<comment type="caution">
    <text evidence="1">The sequence shown here is derived from an EMBL/GenBank/DDBJ whole genome shotgun (WGS) entry which is preliminary data.</text>
</comment>